<evidence type="ECO:0000313" key="2">
    <source>
        <dbReference type="EMBL" id="GAA5171773.1"/>
    </source>
</evidence>
<accession>A0ABP9R5H8</accession>
<proteinExistence type="predicted"/>
<dbReference type="Proteomes" id="UP001428817">
    <property type="component" value="Unassembled WGS sequence"/>
</dbReference>
<dbReference type="EMBL" id="BAABJP010000051">
    <property type="protein sequence ID" value="GAA5171773.1"/>
    <property type="molecule type" value="Genomic_DNA"/>
</dbReference>
<comment type="caution">
    <text evidence="2">The sequence shown here is derived from an EMBL/GenBank/DDBJ whole genome shotgun (WGS) entry which is preliminary data.</text>
</comment>
<sequence>MWLRSVTVGCGWQPQTQRLKGSRQGVIAINGGLASKIDAKPPGTAITLFLRLVTVSDQVRKPKRNGPHRTTEAAAQRALQNQPSSTFGVMPTGGGNGVRKVNA</sequence>
<protein>
    <submittedName>
        <fullName evidence="2">Uncharacterized protein</fullName>
    </submittedName>
</protein>
<evidence type="ECO:0000313" key="3">
    <source>
        <dbReference type="Proteomes" id="UP001428817"/>
    </source>
</evidence>
<evidence type="ECO:0000256" key="1">
    <source>
        <dbReference type="SAM" id="MobiDB-lite"/>
    </source>
</evidence>
<feature type="region of interest" description="Disordered" evidence="1">
    <location>
        <begin position="60"/>
        <end position="103"/>
    </location>
</feature>
<organism evidence="2 3">
    <name type="scientific">Pseudonocardia eucalypti</name>
    <dbReference type="NCBI Taxonomy" id="648755"/>
    <lineage>
        <taxon>Bacteria</taxon>
        <taxon>Bacillati</taxon>
        <taxon>Actinomycetota</taxon>
        <taxon>Actinomycetes</taxon>
        <taxon>Pseudonocardiales</taxon>
        <taxon>Pseudonocardiaceae</taxon>
        <taxon>Pseudonocardia</taxon>
    </lineage>
</organism>
<keyword evidence="3" id="KW-1185">Reference proteome</keyword>
<gene>
    <name evidence="2" type="ORF">GCM10023321_70750</name>
</gene>
<name>A0ABP9R5H8_9PSEU</name>
<feature type="compositionally biased region" description="Polar residues" evidence="1">
    <location>
        <begin position="78"/>
        <end position="87"/>
    </location>
</feature>
<reference evidence="3" key="1">
    <citation type="journal article" date="2019" name="Int. J. Syst. Evol. Microbiol.">
        <title>The Global Catalogue of Microorganisms (GCM) 10K type strain sequencing project: providing services to taxonomists for standard genome sequencing and annotation.</title>
        <authorList>
            <consortium name="The Broad Institute Genomics Platform"/>
            <consortium name="The Broad Institute Genome Sequencing Center for Infectious Disease"/>
            <person name="Wu L."/>
            <person name="Ma J."/>
        </authorList>
    </citation>
    <scope>NUCLEOTIDE SEQUENCE [LARGE SCALE GENOMIC DNA]</scope>
    <source>
        <strain evidence="3">JCM 18303</strain>
    </source>
</reference>